<dbReference type="InterPro" id="IPR050900">
    <property type="entry name" value="Transposase_IS3/IS150/IS904"/>
</dbReference>
<evidence type="ECO:0000256" key="1">
    <source>
        <dbReference type="SAM" id="MobiDB-lite"/>
    </source>
</evidence>
<dbReference type="Pfam" id="PF13683">
    <property type="entry name" value="rve_3"/>
    <property type="match status" value="1"/>
</dbReference>
<accession>A0AAN1MJC7</accession>
<reference evidence="3 4" key="1">
    <citation type="submission" date="2018-01" db="EMBL/GenBank/DDBJ databases">
        <title>Species boundaries and ecological features among Paraburkholderia terrae DSMZ17804T, P. hospita DSMZ17164T and P. caribensis DSMZ13236T.</title>
        <authorList>
            <person name="Pratama A.A."/>
        </authorList>
    </citation>
    <scope>NUCLEOTIDE SEQUENCE [LARGE SCALE GENOMIC DNA]</scope>
    <source>
        <strain evidence="3 4">DSM 17164</strain>
    </source>
</reference>
<dbReference type="KEGG" id="phs:C2L64_13220"/>
<dbReference type="InterPro" id="IPR012337">
    <property type="entry name" value="RNaseH-like_sf"/>
</dbReference>
<evidence type="ECO:0000259" key="2">
    <source>
        <dbReference type="Pfam" id="PF13683"/>
    </source>
</evidence>
<proteinExistence type="predicted"/>
<dbReference type="GO" id="GO:0015074">
    <property type="term" value="P:DNA integration"/>
    <property type="evidence" value="ECO:0007669"/>
    <property type="project" value="InterPro"/>
</dbReference>
<dbReference type="InterPro" id="IPR001584">
    <property type="entry name" value="Integrase_cat-core"/>
</dbReference>
<dbReference type="EMBL" id="CP026105">
    <property type="protein sequence ID" value="AUT69160.1"/>
    <property type="molecule type" value="Genomic_DNA"/>
</dbReference>
<gene>
    <name evidence="3" type="ORF">C2L64_13220</name>
</gene>
<feature type="domain" description="Integrase catalytic" evidence="2">
    <location>
        <begin position="2"/>
        <end position="51"/>
    </location>
</feature>
<dbReference type="PANTHER" id="PTHR46889">
    <property type="entry name" value="TRANSPOSASE INSF FOR INSERTION SEQUENCE IS3B-RELATED"/>
    <property type="match status" value="1"/>
</dbReference>
<evidence type="ECO:0000313" key="3">
    <source>
        <dbReference type="EMBL" id="AUT69160.1"/>
    </source>
</evidence>
<feature type="region of interest" description="Disordered" evidence="1">
    <location>
        <begin position="59"/>
        <end position="101"/>
    </location>
</feature>
<evidence type="ECO:0000313" key="4">
    <source>
        <dbReference type="Proteomes" id="UP000236649"/>
    </source>
</evidence>
<dbReference type="AlphaFoldDB" id="A0AAN1MJC7"/>
<protein>
    <recommendedName>
        <fullName evidence="2">Integrase catalytic domain-containing protein</fullName>
    </recommendedName>
</protein>
<dbReference type="SUPFAM" id="SSF53098">
    <property type="entry name" value="Ribonuclease H-like"/>
    <property type="match status" value="1"/>
</dbReference>
<dbReference type="Proteomes" id="UP000236649">
    <property type="component" value="Chromosome 1"/>
</dbReference>
<sequence length="101" mass="11650">MCESFFGTLEAELLMREHFDTHAQARCEIFAWIEGRYNTRRLHSSLGYRSPLEFENLNAKRQTVSPRGLPTAGQRHGRDRRPAARPWTTRDTTLPGGPTQH</sequence>
<organism evidence="3 4">
    <name type="scientific">Paraburkholderia hospita</name>
    <dbReference type="NCBI Taxonomy" id="169430"/>
    <lineage>
        <taxon>Bacteria</taxon>
        <taxon>Pseudomonadati</taxon>
        <taxon>Pseudomonadota</taxon>
        <taxon>Betaproteobacteria</taxon>
        <taxon>Burkholderiales</taxon>
        <taxon>Burkholderiaceae</taxon>
        <taxon>Paraburkholderia</taxon>
    </lineage>
</organism>
<name>A0AAN1MJC7_9BURK</name>